<dbReference type="PANTHER" id="PTHR43674">
    <property type="entry name" value="NITRILASE C965.09-RELATED"/>
    <property type="match status" value="1"/>
</dbReference>
<comment type="caution">
    <text evidence="3">The sequence shown here is derived from an EMBL/GenBank/DDBJ whole genome shotgun (WGS) entry which is preliminary data.</text>
</comment>
<keyword evidence="4" id="KW-1185">Reference proteome</keyword>
<dbReference type="STRING" id="555088.DealDRAFT_0102"/>
<reference evidence="3 4" key="1">
    <citation type="submission" date="2009-02" db="EMBL/GenBank/DDBJ databases">
        <title>Sequencing of the draft genome and assembly of Dethiobacter alkaliphilus AHT 1.</title>
        <authorList>
            <consortium name="US DOE Joint Genome Institute (JGI-PGF)"/>
            <person name="Lucas S."/>
            <person name="Copeland A."/>
            <person name="Lapidus A."/>
            <person name="Glavina del Rio T."/>
            <person name="Dalin E."/>
            <person name="Tice H."/>
            <person name="Bruce D."/>
            <person name="Goodwin L."/>
            <person name="Pitluck S."/>
            <person name="Larimer F."/>
            <person name="Land M.L."/>
            <person name="Hauser L."/>
            <person name="Muyzer G."/>
        </authorList>
    </citation>
    <scope>NUCLEOTIDE SEQUENCE [LARGE SCALE GENOMIC DNA]</scope>
    <source>
        <strain evidence="3 4">AHT 1</strain>
    </source>
</reference>
<dbReference type="SUPFAM" id="SSF56317">
    <property type="entry name" value="Carbon-nitrogen hydrolase"/>
    <property type="match status" value="1"/>
</dbReference>
<dbReference type="RefSeq" id="WP_008513827.1">
    <property type="nucleotide sequence ID" value="NZ_ACJM01000001.1"/>
</dbReference>
<dbReference type="Gene3D" id="3.60.110.10">
    <property type="entry name" value="Carbon-nitrogen hydrolase"/>
    <property type="match status" value="1"/>
</dbReference>
<accession>C0GC93</accession>
<keyword evidence="3" id="KW-0449">Lipoprotein</keyword>
<dbReference type="InterPro" id="IPR050345">
    <property type="entry name" value="Aliph_Amidase/BUP"/>
</dbReference>
<keyword evidence="3" id="KW-0808">Transferase</keyword>
<dbReference type="EMBL" id="ACJM01000001">
    <property type="protein sequence ID" value="EEG78828.1"/>
    <property type="molecule type" value="Genomic_DNA"/>
</dbReference>
<feature type="domain" description="CN hydrolase" evidence="2">
    <location>
        <begin position="1"/>
        <end position="261"/>
    </location>
</feature>
<gene>
    <name evidence="3" type="ORF">DealDRAFT_0102</name>
</gene>
<protein>
    <submittedName>
        <fullName evidence="3">Nitrilase/cyanide hydratase and apolipoprotein N-acyltransferase</fullName>
    </submittedName>
</protein>
<dbReference type="CDD" id="cd07197">
    <property type="entry name" value="nitrilase"/>
    <property type="match status" value="1"/>
</dbReference>
<dbReference type="Pfam" id="PF00795">
    <property type="entry name" value="CN_hydrolase"/>
    <property type="match status" value="1"/>
</dbReference>
<dbReference type="GO" id="GO:0016746">
    <property type="term" value="F:acyltransferase activity"/>
    <property type="evidence" value="ECO:0007669"/>
    <property type="project" value="UniProtKB-KW"/>
</dbReference>
<keyword evidence="1" id="KW-0378">Hydrolase</keyword>
<evidence type="ECO:0000313" key="3">
    <source>
        <dbReference type="EMBL" id="EEG78828.1"/>
    </source>
</evidence>
<keyword evidence="3" id="KW-0012">Acyltransferase</keyword>
<dbReference type="PANTHER" id="PTHR43674:SF13">
    <property type="entry name" value="CN HYDROLASE DOMAIN-CONTAINING PROTEIN"/>
    <property type="match status" value="1"/>
</dbReference>
<dbReference type="eggNOG" id="COG0388">
    <property type="taxonomic scope" value="Bacteria"/>
</dbReference>
<dbReference type="AlphaFoldDB" id="C0GC93"/>
<sequence>MHVMALSFTDSDFTTPGAYREYLLQTIPSTENRETLIVLPSFTALYLAYLFGELADVYGLDEAARKFIDLPQSWHDDITALHQTIARDLNVWLVPGTTFVRSNSRTYHQSCLISPQGEIIGRQHQAFLSRREQRWGLSRGDDLHVFKAGNYTVGIIIGTDAWYPETGRILALKGADLVCHPGAMPAGDNRWRQLAAMWQQVQQNQFFCVESQLNSMIAGEDFAAASQIHAPCEMTEGFTGILAKESATGLAHAVLEANTRQKVISKYPLLKLQNPAAYRPLACPGGVNIED</sequence>
<dbReference type="Proteomes" id="UP000006443">
    <property type="component" value="Unassembled WGS sequence"/>
</dbReference>
<name>C0GC93_DETAL</name>
<dbReference type="InterPro" id="IPR003010">
    <property type="entry name" value="C-N_Hydrolase"/>
</dbReference>
<dbReference type="GO" id="GO:0016811">
    <property type="term" value="F:hydrolase activity, acting on carbon-nitrogen (but not peptide) bonds, in linear amides"/>
    <property type="evidence" value="ECO:0007669"/>
    <property type="project" value="TreeGrafter"/>
</dbReference>
<evidence type="ECO:0000313" key="4">
    <source>
        <dbReference type="Proteomes" id="UP000006443"/>
    </source>
</evidence>
<dbReference type="PROSITE" id="PS50263">
    <property type="entry name" value="CN_HYDROLASE"/>
    <property type="match status" value="1"/>
</dbReference>
<dbReference type="InterPro" id="IPR036526">
    <property type="entry name" value="C-N_Hydrolase_sf"/>
</dbReference>
<organism evidence="3 4">
    <name type="scientific">Dethiobacter alkaliphilus AHT 1</name>
    <dbReference type="NCBI Taxonomy" id="555088"/>
    <lineage>
        <taxon>Bacteria</taxon>
        <taxon>Bacillati</taxon>
        <taxon>Bacillota</taxon>
        <taxon>Dethiobacteria</taxon>
        <taxon>Dethiobacterales</taxon>
        <taxon>Dethiobacteraceae</taxon>
        <taxon>Dethiobacter</taxon>
    </lineage>
</organism>
<evidence type="ECO:0000259" key="2">
    <source>
        <dbReference type="PROSITE" id="PS50263"/>
    </source>
</evidence>
<proteinExistence type="predicted"/>
<evidence type="ECO:0000256" key="1">
    <source>
        <dbReference type="ARBA" id="ARBA00022801"/>
    </source>
</evidence>